<dbReference type="Proteomes" id="UP000654279">
    <property type="component" value="Unassembled WGS sequence"/>
</dbReference>
<evidence type="ECO:0000256" key="1">
    <source>
        <dbReference type="SAM" id="MobiDB-lite"/>
    </source>
</evidence>
<dbReference type="AlphaFoldDB" id="A0A926HN61"/>
<dbReference type="EMBL" id="JACRSO010000003">
    <property type="protein sequence ID" value="MBC8529325.1"/>
    <property type="molecule type" value="Genomic_DNA"/>
</dbReference>
<feature type="region of interest" description="Disordered" evidence="1">
    <location>
        <begin position="229"/>
        <end position="296"/>
    </location>
</feature>
<keyword evidence="3" id="KW-1185">Reference proteome</keyword>
<dbReference type="RefSeq" id="WP_249285184.1">
    <property type="nucleotide sequence ID" value="NZ_JACRSO010000003.1"/>
</dbReference>
<reference evidence="2" key="1">
    <citation type="submission" date="2020-08" db="EMBL/GenBank/DDBJ databases">
        <title>Genome public.</title>
        <authorList>
            <person name="Liu C."/>
            <person name="Sun Q."/>
        </authorList>
    </citation>
    <scope>NUCLEOTIDE SEQUENCE</scope>
    <source>
        <strain evidence="2">NSJ-44</strain>
    </source>
</reference>
<name>A0A926HN61_9FIRM</name>
<proteinExistence type="predicted"/>
<accession>A0A926HN61</accession>
<protein>
    <submittedName>
        <fullName evidence="2">Uncharacterized protein</fullName>
    </submittedName>
</protein>
<sequence>MSNTRWIIEREEQSIILVTEELAKGRGHKSKKTLPRELVRLVCQNLAAVTNICEAVMLRSEKEIETPVQKETAVWLKSGLIKRMTGRRRCVVFFAPPAELLYASEEEGEWPGDFLLIAPGDMKRLSAALNRFALKDYVEYYDAVCRLSLATVALYDDAELVINAPSDEWLATALSGIETIEGCVGGHEILHKLLQSVSAVQEQAQEEMGGEAETEADIAKRVAQLFSDPEFTTHPSEPPKAWYDLLSQEDAQKQKDEPAPPQDEPAPEQSEPEAQEPPAPASQEPEPQAQSEKSGQ</sequence>
<gene>
    <name evidence="2" type="ORF">H8699_07785</name>
</gene>
<evidence type="ECO:0000313" key="2">
    <source>
        <dbReference type="EMBL" id="MBC8529325.1"/>
    </source>
</evidence>
<evidence type="ECO:0000313" key="3">
    <source>
        <dbReference type="Proteomes" id="UP000654279"/>
    </source>
</evidence>
<comment type="caution">
    <text evidence="2">The sequence shown here is derived from an EMBL/GenBank/DDBJ whole genome shotgun (WGS) entry which is preliminary data.</text>
</comment>
<organism evidence="2 3">
    <name type="scientific">Luoshenia tenuis</name>
    <dbReference type="NCBI Taxonomy" id="2763654"/>
    <lineage>
        <taxon>Bacteria</taxon>
        <taxon>Bacillati</taxon>
        <taxon>Bacillota</taxon>
        <taxon>Clostridia</taxon>
        <taxon>Christensenellales</taxon>
        <taxon>Christensenellaceae</taxon>
        <taxon>Luoshenia</taxon>
    </lineage>
</organism>
<feature type="compositionally biased region" description="Low complexity" evidence="1">
    <location>
        <begin position="281"/>
        <end position="296"/>
    </location>
</feature>